<evidence type="ECO:0000313" key="3">
    <source>
        <dbReference type="EMBL" id="SVB78262.1"/>
    </source>
</evidence>
<evidence type="ECO:0000259" key="2">
    <source>
        <dbReference type="Pfam" id="PF07883"/>
    </source>
</evidence>
<dbReference type="SUPFAM" id="SSF51182">
    <property type="entry name" value="RmlC-like cupins"/>
    <property type="match status" value="1"/>
</dbReference>
<dbReference type="InterPro" id="IPR014710">
    <property type="entry name" value="RmlC-like_jellyroll"/>
</dbReference>
<evidence type="ECO:0000256" key="1">
    <source>
        <dbReference type="ARBA" id="ARBA00022723"/>
    </source>
</evidence>
<dbReference type="InterPro" id="IPR011051">
    <property type="entry name" value="RmlC_Cupin_sf"/>
</dbReference>
<dbReference type="InterPro" id="IPR051610">
    <property type="entry name" value="GPI/OXD"/>
</dbReference>
<dbReference type="PANTHER" id="PTHR35848">
    <property type="entry name" value="OXALATE-BINDING PROTEIN"/>
    <property type="match status" value="1"/>
</dbReference>
<dbReference type="InterPro" id="IPR013096">
    <property type="entry name" value="Cupin_2"/>
</dbReference>
<feature type="domain" description="Cupin type-2" evidence="2">
    <location>
        <begin position="72"/>
        <end position="137"/>
    </location>
</feature>
<reference evidence="3" key="1">
    <citation type="submission" date="2018-05" db="EMBL/GenBank/DDBJ databases">
        <authorList>
            <person name="Lanie J.A."/>
            <person name="Ng W.-L."/>
            <person name="Kazmierczak K.M."/>
            <person name="Andrzejewski T.M."/>
            <person name="Davidsen T.M."/>
            <person name="Wayne K.J."/>
            <person name="Tettelin H."/>
            <person name="Glass J.I."/>
            <person name="Rusch D."/>
            <person name="Podicherti R."/>
            <person name="Tsui H.-C.T."/>
            <person name="Winkler M.E."/>
        </authorList>
    </citation>
    <scope>NUCLEOTIDE SEQUENCE</scope>
</reference>
<organism evidence="3">
    <name type="scientific">marine metagenome</name>
    <dbReference type="NCBI Taxonomy" id="408172"/>
    <lineage>
        <taxon>unclassified sequences</taxon>
        <taxon>metagenomes</taxon>
        <taxon>ecological metagenomes</taxon>
    </lineage>
</organism>
<protein>
    <recommendedName>
        <fullName evidence="2">Cupin type-2 domain-containing protein</fullName>
    </recommendedName>
</protein>
<dbReference type="EMBL" id="UINC01057283">
    <property type="protein sequence ID" value="SVB78262.1"/>
    <property type="molecule type" value="Genomic_DNA"/>
</dbReference>
<dbReference type="GO" id="GO:0046872">
    <property type="term" value="F:metal ion binding"/>
    <property type="evidence" value="ECO:0007669"/>
    <property type="project" value="UniProtKB-KW"/>
</dbReference>
<gene>
    <name evidence="3" type="ORF">METZ01_LOCUS231116</name>
</gene>
<accession>A0A382GTQ7</accession>
<dbReference type="PANTHER" id="PTHR35848:SF6">
    <property type="entry name" value="CUPIN TYPE-2 DOMAIN-CONTAINING PROTEIN"/>
    <property type="match status" value="1"/>
</dbReference>
<dbReference type="Pfam" id="PF07883">
    <property type="entry name" value="Cupin_2"/>
    <property type="match status" value="1"/>
</dbReference>
<keyword evidence="1" id="KW-0479">Metal-binding</keyword>
<proteinExistence type="predicted"/>
<dbReference type="AlphaFoldDB" id="A0A382GTQ7"/>
<dbReference type="Gene3D" id="2.60.120.10">
    <property type="entry name" value="Jelly Rolls"/>
    <property type="match status" value="2"/>
</dbReference>
<sequence>MSEEMLSLDGSPYTPGKDADIDMYMGNWRESMPHHTHGSLVERNILTQGKSIKPQTKGSVLEYVNRFTYASLDVGASTVSTNLEGEQEILFILSGQGTITAGKKITDLFKGITILVPANLNFTLENTGEEKLTMYLVNEPIPKGFRPNNELLVRNENKLPVVTTTVHWCHIDRTLFTTQDGLGTIEYVTTCGIAPMTIGHPHSHGKGTEEIWTVINGENTAFLGKQIRRQLPGMAYMIPPDGNTPHSNINTTEEELKFFYFARYRDHEVRK</sequence>
<name>A0A382GTQ7_9ZZZZ</name>